<dbReference type="SUPFAM" id="SSF54826">
    <property type="entry name" value="Enolase N-terminal domain-like"/>
    <property type="match status" value="1"/>
</dbReference>
<evidence type="ECO:0000256" key="6">
    <source>
        <dbReference type="ARBA" id="ARBA00023152"/>
    </source>
</evidence>
<dbReference type="GO" id="GO:0006096">
    <property type="term" value="P:glycolytic process"/>
    <property type="evidence" value="ECO:0007669"/>
    <property type="project" value="UniProtKB-KW"/>
</dbReference>
<evidence type="ECO:0000259" key="14">
    <source>
        <dbReference type="SMART" id="SM01193"/>
    </source>
</evidence>
<evidence type="ECO:0000256" key="5">
    <source>
        <dbReference type="ARBA" id="ARBA00022842"/>
    </source>
</evidence>
<dbReference type="PANTHER" id="PTHR11902">
    <property type="entry name" value="ENOLASE"/>
    <property type="match status" value="1"/>
</dbReference>
<comment type="caution">
    <text evidence="15">The sequence shown here is derived from an EMBL/GenBank/DDBJ whole genome shotgun (WGS) entry which is preliminary data.</text>
</comment>
<dbReference type="Pfam" id="PF00113">
    <property type="entry name" value="Enolase_C"/>
    <property type="match status" value="1"/>
</dbReference>
<dbReference type="HAMAP" id="MF_00318">
    <property type="entry name" value="Enolase"/>
    <property type="match status" value="1"/>
</dbReference>
<dbReference type="GO" id="GO:0000015">
    <property type="term" value="C:phosphopyruvate hydratase complex"/>
    <property type="evidence" value="ECO:0007669"/>
    <property type="project" value="InterPro"/>
</dbReference>
<evidence type="ECO:0000256" key="1">
    <source>
        <dbReference type="ARBA" id="ARBA00005031"/>
    </source>
</evidence>
<dbReference type="InterPro" id="IPR020810">
    <property type="entry name" value="Enolase_C"/>
</dbReference>
<evidence type="ECO:0000259" key="13">
    <source>
        <dbReference type="SMART" id="SM01192"/>
    </source>
</evidence>
<dbReference type="InterPro" id="IPR000941">
    <property type="entry name" value="Enolase"/>
</dbReference>
<feature type="binding site" evidence="11">
    <location>
        <position position="167"/>
    </location>
    <ligand>
        <name>substrate</name>
    </ligand>
</feature>
<keyword evidence="16" id="KW-1185">Reference proteome</keyword>
<organism evidence="15 16">
    <name type="scientific">Rhamnusium bicolor</name>
    <dbReference type="NCBI Taxonomy" id="1586634"/>
    <lineage>
        <taxon>Eukaryota</taxon>
        <taxon>Metazoa</taxon>
        <taxon>Ecdysozoa</taxon>
        <taxon>Arthropoda</taxon>
        <taxon>Hexapoda</taxon>
        <taxon>Insecta</taxon>
        <taxon>Pterygota</taxon>
        <taxon>Neoptera</taxon>
        <taxon>Endopterygota</taxon>
        <taxon>Coleoptera</taxon>
        <taxon>Polyphaga</taxon>
        <taxon>Cucujiformia</taxon>
        <taxon>Chrysomeloidea</taxon>
        <taxon>Cerambycidae</taxon>
        <taxon>Lepturinae</taxon>
        <taxon>Rhagiini</taxon>
        <taxon>Rhamnusium</taxon>
    </lineage>
</organism>
<dbReference type="Pfam" id="PF03952">
    <property type="entry name" value="Enolase_N"/>
    <property type="match status" value="1"/>
</dbReference>
<dbReference type="EMBL" id="JANEYF010005422">
    <property type="protein sequence ID" value="KAJ8928240.1"/>
    <property type="molecule type" value="Genomic_DNA"/>
</dbReference>
<evidence type="ECO:0000256" key="4">
    <source>
        <dbReference type="ARBA" id="ARBA00017068"/>
    </source>
</evidence>
<dbReference type="InterPro" id="IPR029017">
    <property type="entry name" value="Enolase-like_N"/>
</dbReference>
<comment type="similarity">
    <text evidence="2">Belongs to the enolase family.</text>
</comment>
<dbReference type="InterPro" id="IPR036849">
    <property type="entry name" value="Enolase-like_C_sf"/>
</dbReference>
<feature type="active site" description="Proton acceptor" evidence="10">
    <location>
        <position position="312"/>
    </location>
</feature>
<dbReference type="PROSITE" id="PS00164">
    <property type="entry name" value="ENOLASE"/>
    <property type="match status" value="1"/>
</dbReference>
<evidence type="ECO:0000256" key="12">
    <source>
        <dbReference type="PIRSR" id="PIRSR001400-3"/>
    </source>
</evidence>
<evidence type="ECO:0000256" key="3">
    <source>
        <dbReference type="ARBA" id="ARBA00012058"/>
    </source>
</evidence>
<evidence type="ECO:0000256" key="9">
    <source>
        <dbReference type="ARBA" id="ARBA00032132"/>
    </source>
</evidence>
<protein>
    <recommendedName>
        <fullName evidence="4">Enolase</fullName>
        <ecNumber evidence="3">4.2.1.11</ecNumber>
    </recommendedName>
    <alternativeName>
        <fullName evidence="8">2-phospho-D-glycerate hydro-lyase</fullName>
    </alternativeName>
    <alternativeName>
        <fullName evidence="9">2-phosphoglycerate dehydratase</fullName>
    </alternativeName>
</protein>
<dbReference type="Gene3D" id="3.20.20.120">
    <property type="entry name" value="Enolase-like C-terminal domain"/>
    <property type="match status" value="2"/>
</dbReference>
<dbReference type="Proteomes" id="UP001162156">
    <property type="component" value="Unassembled WGS sequence"/>
</dbReference>
<feature type="binding site" evidence="11">
    <location>
        <position position="287"/>
    </location>
    <ligand>
        <name>substrate</name>
    </ligand>
</feature>
<dbReference type="GO" id="GO:0004634">
    <property type="term" value="F:phosphopyruvate hydratase activity"/>
    <property type="evidence" value="ECO:0007669"/>
    <property type="project" value="UniProtKB-EC"/>
</dbReference>
<evidence type="ECO:0000256" key="2">
    <source>
        <dbReference type="ARBA" id="ARBA00009604"/>
    </source>
</evidence>
<evidence type="ECO:0000256" key="11">
    <source>
        <dbReference type="PIRSR" id="PIRSR001400-2"/>
    </source>
</evidence>
<dbReference type="InterPro" id="IPR020809">
    <property type="entry name" value="Enolase_CS"/>
</dbReference>
<keyword evidence="6" id="KW-0324">Glycolysis</keyword>
<dbReference type="FunFam" id="3.30.390.10:FF:000001">
    <property type="entry name" value="Enolase"/>
    <property type="match status" value="1"/>
</dbReference>
<evidence type="ECO:0000256" key="8">
    <source>
        <dbReference type="ARBA" id="ARBA00031125"/>
    </source>
</evidence>
<keyword evidence="5 12" id="KW-0460">Magnesium</keyword>
<evidence type="ECO:0000256" key="10">
    <source>
        <dbReference type="PIRSR" id="PIRSR001400-1"/>
    </source>
</evidence>
<keyword evidence="12" id="KW-0479">Metal-binding</keyword>
<evidence type="ECO:0000256" key="7">
    <source>
        <dbReference type="ARBA" id="ARBA00023239"/>
    </source>
</evidence>
<gene>
    <name evidence="15" type="ORF">NQ314_019190</name>
</gene>
<feature type="domain" description="Enolase C-terminal TIM barrel" evidence="13">
    <location>
        <begin position="142"/>
        <end position="400"/>
    </location>
</feature>
<dbReference type="PANTHER" id="PTHR11902:SF1">
    <property type="entry name" value="ENOLASE"/>
    <property type="match status" value="1"/>
</dbReference>
<comment type="cofactor">
    <cofactor evidence="12">
        <name>Mg(2+)</name>
        <dbReference type="ChEBI" id="CHEBI:18420"/>
    </cofactor>
    <text evidence="12">Mg(2+) is required for catalysis and for stabilizing the dimer.</text>
</comment>
<dbReference type="SMART" id="SM01192">
    <property type="entry name" value="Enolase_C"/>
    <property type="match status" value="1"/>
</dbReference>
<dbReference type="GO" id="GO:0000287">
    <property type="term" value="F:magnesium ion binding"/>
    <property type="evidence" value="ECO:0007669"/>
    <property type="project" value="InterPro"/>
</dbReference>
<dbReference type="PRINTS" id="PR00148">
    <property type="entry name" value="ENOLASE"/>
</dbReference>
<feature type="domain" description="Enolase N-terminal" evidence="14">
    <location>
        <begin position="3"/>
        <end position="134"/>
    </location>
</feature>
<dbReference type="SMART" id="SM01193">
    <property type="entry name" value="Enolase_N"/>
    <property type="match status" value="1"/>
</dbReference>
<feature type="binding site" evidence="11">
    <location>
        <position position="158"/>
    </location>
    <ligand>
        <name>substrate</name>
    </ligand>
</feature>
<evidence type="ECO:0000313" key="15">
    <source>
        <dbReference type="EMBL" id="KAJ8928240.1"/>
    </source>
</evidence>
<dbReference type="EC" id="4.2.1.11" evidence="3"/>
<feature type="active site" description="Proton donor" evidence="10">
    <location>
        <position position="210"/>
    </location>
</feature>
<dbReference type="CDD" id="cd03313">
    <property type="entry name" value="enolase"/>
    <property type="match status" value="1"/>
</dbReference>
<feature type="binding site" evidence="11">
    <location>
        <position position="363"/>
    </location>
    <ligand>
        <name>substrate</name>
    </ligand>
</feature>
<dbReference type="PIRSF" id="PIRSF001400">
    <property type="entry name" value="Enolase"/>
    <property type="match status" value="1"/>
</dbReference>
<dbReference type="Gene3D" id="3.30.390.10">
    <property type="entry name" value="Enolase-like, N-terminal domain"/>
    <property type="match status" value="1"/>
</dbReference>
<dbReference type="AlphaFoldDB" id="A0AAV8WN69"/>
<reference evidence="15" key="1">
    <citation type="journal article" date="2023" name="Insect Mol. Biol.">
        <title>Genome sequencing provides insights into the evolution of gene families encoding plant cell wall-degrading enzymes in longhorned beetles.</title>
        <authorList>
            <person name="Shin N.R."/>
            <person name="Okamura Y."/>
            <person name="Kirsch R."/>
            <person name="Pauchet Y."/>
        </authorList>
    </citation>
    <scope>NUCLEOTIDE SEQUENCE</scope>
    <source>
        <strain evidence="15">RBIC_L_NR</strain>
    </source>
</reference>
<dbReference type="SFLD" id="SFLDS00001">
    <property type="entry name" value="Enolase"/>
    <property type="match status" value="1"/>
</dbReference>
<feature type="binding site" evidence="12">
    <location>
        <position position="287"/>
    </location>
    <ligand>
        <name>Mg(2+)</name>
        <dbReference type="ChEBI" id="CHEBI:18420"/>
    </ligand>
</feature>
<feature type="binding site" evidence="12">
    <location>
        <position position="262"/>
    </location>
    <ligand>
        <name>Mg(2+)</name>
        <dbReference type="ChEBI" id="CHEBI:18420"/>
    </ligand>
</feature>
<dbReference type="InterPro" id="IPR020811">
    <property type="entry name" value="Enolase_N"/>
</dbReference>
<accession>A0AAV8WN69</accession>
<keyword evidence="7" id="KW-0456">Lyase</keyword>
<evidence type="ECO:0000313" key="16">
    <source>
        <dbReference type="Proteomes" id="UP001162156"/>
    </source>
</evidence>
<dbReference type="SUPFAM" id="SSF51604">
    <property type="entry name" value="Enolase C-terminal domain-like"/>
    <property type="match status" value="1"/>
</dbReference>
<feature type="binding site" evidence="11">
    <location>
        <position position="262"/>
    </location>
    <ligand>
        <name>substrate</name>
    </ligand>
</feature>
<name>A0AAV8WN69_9CUCU</name>
<comment type="pathway">
    <text evidence="1">Carbohydrate degradation; glycolysis; pyruvate from D-glyceraldehyde 3-phosphate: step 4/5.</text>
</comment>
<feature type="binding site" evidence="11">
    <location>
        <begin position="339"/>
        <end position="342"/>
    </location>
    <ligand>
        <name>substrate</name>
    </ligand>
</feature>
<proteinExistence type="inferred from homology"/>
<sequence>MPIKSILARNIFDSRGNPTVEVDLVTDLGLFRAAVPSGASTGIYEALELRDEVKSEYHGKGVQKAIDNINNVIAPELLSAGLEVTQQTEIDEFMIKLDGTENKSKFGANAILGVSLAVAKAGAAKKGIPLYRHIADLAGNKDIILPVPAFNVINGGSHAGNKLAMQEFMILPTGASSFTEAMKMGSEVYHHLKKVIKDKFGLDATAVGDEGGFAPNILNNKDGLYDLDFKNPQSDKSKWLTPEKLLGLYQEFIKDFPIVSIEDPFDQDDWEAWTAITAATSIQIVGDDLTVTNPKRIQTAVDKKACNCLLLKVNQIGSVTESINAHLLAKANGWGTMVSHRSGETEDTFIADLVVGLSTGQIKTGAPCRSERLAKYNQILRIEEELGKCAKYAGKSFRKPQ</sequence>